<comment type="caution">
    <text evidence="1">The sequence shown here is derived from an EMBL/GenBank/DDBJ whole genome shotgun (WGS) entry which is preliminary data.</text>
</comment>
<dbReference type="Proteomes" id="UP000789375">
    <property type="component" value="Unassembled WGS sequence"/>
</dbReference>
<sequence>MHDFTFYLSVCGLQAVYDNADSLLNRVVKIRITMLAKTEKHLS</sequence>
<evidence type="ECO:0000313" key="2">
    <source>
        <dbReference type="Proteomes" id="UP000789375"/>
    </source>
</evidence>
<evidence type="ECO:0000313" key="1">
    <source>
        <dbReference type="EMBL" id="CAG8452141.1"/>
    </source>
</evidence>
<dbReference type="AlphaFoldDB" id="A0A9N8YRY7"/>
<reference evidence="1" key="1">
    <citation type="submission" date="2021-06" db="EMBL/GenBank/DDBJ databases">
        <authorList>
            <person name="Kallberg Y."/>
            <person name="Tangrot J."/>
            <person name="Rosling A."/>
        </authorList>
    </citation>
    <scope>NUCLEOTIDE SEQUENCE</scope>
    <source>
        <strain evidence="1">87-6 pot B 2015</strain>
    </source>
</reference>
<accession>A0A9N8YRY7</accession>
<gene>
    <name evidence="1" type="ORF">FMOSSE_LOCUS1577</name>
</gene>
<dbReference type="EMBL" id="CAJVPP010000182">
    <property type="protein sequence ID" value="CAG8452141.1"/>
    <property type="molecule type" value="Genomic_DNA"/>
</dbReference>
<name>A0A9N8YRY7_FUNMO</name>
<proteinExistence type="predicted"/>
<keyword evidence="2" id="KW-1185">Reference proteome</keyword>
<protein>
    <submittedName>
        <fullName evidence="1">2917_t:CDS:1</fullName>
    </submittedName>
</protein>
<organism evidence="1 2">
    <name type="scientific">Funneliformis mosseae</name>
    <name type="common">Endomycorrhizal fungus</name>
    <name type="synonym">Glomus mosseae</name>
    <dbReference type="NCBI Taxonomy" id="27381"/>
    <lineage>
        <taxon>Eukaryota</taxon>
        <taxon>Fungi</taxon>
        <taxon>Fungi incertae sedis</taxon>
        <taxon>Mucoromycota</taxon>
        <taxon>Glomeromycotina</taxon>
        <taxon>Glomeromycetes</taxon>
        <taxon>Glomerales</taxon>
        <taxon>Glomeraceae</taxon>
        <taxon>Funneliformis</taxon>
    </lineage>
</organism>